<dbReference type="InterPro" id="IPR052162">
    <property type="entry name" value="Sensor_kinase/Photoreceptor"/>
</dbReference>
<dbReference type="PROSITE" id="PS50112">
    <property type="entry name" value="PAS"/>
    <property type="match status" value="5"/>
</dbReference>
<dbReference type="InterPro" id="IPR003661">
    <property type="entry name" value="HisK_dim/P_dom"/>
</dbReference>
<evidence type="ECO:0000259" key="10">
    <source>
        <dbReference type="PROSITE" id="PS50109"/>
    </source>
</evidence>
<dbReference type="Pfam" id="PF08447">
    <property type="entry name" value="PAS_3"/>
    <property type="match status" value="2"/>
</dbReference>
<dbReference type="InterPro" id="IPR013656">
    <property type="entry name" value="PAS_4"/>
</dbReference>
<keyword evidence="9" id="KW-0175">Coiled coil</keyword>
<dbReference type="InterPro" id="IPR004358">
    <property type="entry name" value="Sig_transdc_His_kin-like_C"/>
</dbReference>
<dbReference type="CDD" id="cd00130">
    <property type="entry name" value="PAS"/>
    <property type="match status" value="5"/>
</dbReference>
<dbReference type="EMBL" id="RSCJ01000062">
    <property type="protein sequence ID" value="RUR72043.1"/>
    <property type="molecule type" value="Genomic_DNA"/>
</dbReference>
<dbReference type="RefSeq" id="WP_016876304.1">
    <property type="nucleotide sequence ID" value="NZ_AJLN01000072.1"/>
</dbReference>
<dbReference type="Proteomes" id="UP000268857">
    <property type="component" value="Unassembled WGS sequence"/>
</dbReference>
<feature type="domain" description="PAS" evidence="11">
    <location>
        <begin position="263"/>
        <end position="329"/>
    </location>
</feature>
<evidence type="ECO:0000256" key="8">
    <source>
        <dbReference type="ARBA" id="ARBA00055745"/>
    </source>
</evidence>
<dbReference type="SUPFAM" id="SSF47384">
    <property type="entry name" value="Homodimeric domain of signal transducing histidine kinase"/>
    <property type="match status" value="1"/>
</dbReference>
<accession>A0A433MVU2</accession>
<dbReference type="Pfam" id="PF02518">
    <property type="entry name" value="HATPase_c"/>
    <property type="match status" value="1"/>
</dbReference>
<dbReference type="InterPro" id="IPR005467">
    <property type="entry name" value="His_kinase_dom"/>
</dbReference>
<reference evidence="13 14" key="1">
    <citation type="journal article" date="2019" name="Genome Biol. Evol.">
        <title>Day and night: Metabolic profiles and evolutionary relationships of six axenic non-marine cyanobacteria.</title>
        <authorList>
            <person name="Will S.E."/>
            <person name="Henke P."/>
            <person name="Boedeker C."/>
            <person name="Huang S."/>
            <person name="Brinkmann H."/>
            <person name="Rohde M."/>
            <person name="Jarek M."/>
            <person name="Friedl T."/>
            <person name="Seufert S."/>
            <person name="Schumacher M."/>
            <person name="Overmann J."/>
            <person name="Neumann-Schaal M."/>
            <person name="Petersen J."/>
        </authorList>
    </citation>
    <scope>NUCLEOTIDE SEQUENCE [LARGE SCALE GENOMIC DNA]</scope>
    <source>
        <strain evidence="13 14">PCC 6912</strain>
    </source>
</reference>
<dbReference type="SMART" id="SM00086">
    <property type="entry name" value="PAC"/>
    <property type="match status" value="5"/>
</dbReference>
<feature type="domain" description="PAC" evidence="12">
    <location>
        <begin position="335"/>
        <end position="387"/>
    </location>
</feature>
<dbReference type="AlphaFoldDB" id="A0A433MVU2"/>
<comment type="function">
    <text evidence="8">Photoreceptor which exists in two forms that are reversibly interconvertible by light: the R form that absorbs maximally in the red region of the spectrum and the FR form that absorbs maximally in the far-red region.</text>
</comment>
<dbReference type="InterPro" id="IPR001610">
    <property type="entry name" value="PAC"/>
</dbReference>
<dbReference type="SMART" id="SM00091">
    <property type="entry name" value="PAS"/>
    <property type="match status" value="6"/>
</dbReference>
<evidence type="ECO:0000256" key="1">
    <source>
        <dbReference type="ARBA" id="ARBA00000085"/>
    </source>
</evidence>
<dbReference type="Gene3D" id="1.10.287.130">
    <property type="match status" value="1"/>
</dbReference>
<evidence type="ECO:0000256" key="6">
    <source>
        <dbReference type="ARBA" id="ARBA00023012"/>
    </source>
</evidence>
<feature type="domain" description="PAC" evidence="12">
    <location>
        <begin position="843"/>
        <end position="895"/>
    </location>
</feature>
<dbReference type="PANTHER" id="PTHR43304:SF1">
    <property type="entry name" value="PAC DOMAIN-CONTAINING PROTEIN"/>
    <property type="match status" value="1"/>
</dbReference>
<comment type="catalytic activity">
    <reaction evidence="1">
        <text>ATP + protein L-histidine = ADP + protein N-phospho-L-histidine.</text>
        <dbReference type="EC" id="2.7.13.3"/>
    </reaction>
</comment>
<dbReference type="EC" id="2.7.13.3" evidence="2"/>
<keyword evidence="5" id="KW-0418">Kinase</keyword>
<dbReference type="SUPFAM" id="SSF55874">
    <property type="entry name" value="ATPase domain of HSP90 chaperone/DNA topoisomerase II/histidine kinase"/>
    <property type="match status" value="1"/>
</dbReference>
<evidence type="ECO:0000256" key="7">
    <source>
        <dbReference type="ARBA" id="ARBA00023136"/>
    </source>
</evidence>
<feature type="domain" description="PAC" evidence="12">
    <location>
        <begin position="591"/>
        <end position="643"/>
    </location>
</feature>
<dbReference type="OrthoDB" id="9778628at2"/>
<dbReference type="SMART" id="SM00388">
    <property type="entry name" value="HisKA"/>
    <property type="match status" value="1"/>
</dbReference>
<dbReference type="SUPFAM" id="SSF55785">
    <property type="entry name" value="PYP-like sensor domain (PAS domain)"/>
    <property type="match status" value="6"/>
</dbReference>
<evidence type="ECO:0000256" key="3">
    <source>
        <dbReference type="ARBA" id="ARBA00022553"/>
    </source>
</evidence>
<feature type="domain" description="PAS" evidence="11">
    <location>
        <begin position="896"/>
        <end position="967"/>
    </location>
</feature>
<dbReference type="FunFam" id="1.10.287.130:FF:000001">
    <property type="entry name" value="Two-component sensor histidine kinase"/>
    <property type="match status" value="1"/>
</dbReference>
<dbReference type="CDD" id="cd00082">
    <property type="entry name" value="HisKA"/>
    <property type="match status" value="1"/>
</dbReference>
<dbReference type="Gene3D" id="3.30.450.20">
    <property type="entry name" value="PAS domain"/>
    <property type="match status" value="6"/>
</dbReference>
<dbReference type="Pfam" id="PF00512">
    <property type="entry name" value="HisKA"/>
    <property type="match status" value="1"/>
</dbReference>
<organism evidence="13 14">
    <name type="scientific">Chlorogloeopsis fritschii PCC 6912</name>
    <dbReference type="NCBI Taxonomy" id="211165"/>
    <lineage>
        <taxon>Bacteria</taxon>
        <taxon>Bacillati</taxon>
        <taxon>Cyanobacteriota</taxon>
        <taxon>Cyanophyceae</taxon>
        <taxon>Nostocales</taxon>
        <taxon>Chlorogloeopsidaceae</taxon>
        <taxon>Chlorogloeopsis</taxon>
    </lineage>
</organism>
<dbReference type="InterPro" id="IPR036097">
    <property type="entry name" value="HisK_dim/P_sf"/>
</dbReference>
<dbReference type="FunFam" id="3.30.565.10:FF:000006">
    <property type="entry name" value="Sensor histidine kinase WalK"/>
    <property type="match status" value="1"/>
</dbReference>
<sequence length="1260" mass="144250">MLNNKQLKAEIKDKFGFFPPFFSPAQQNSQVLENLWQQTLSAYVNNPLPTLFKEKLSAYLSRYCLVPYCMVCHSCSLRSLGMKASQILKLLESSHIEEVENDKHLRVLNALPEKQKLLPELDSALEEALLYCCALIFLGKDSAGSYRNELRRLLKAENYQHLIALIAYIKTCHFWMEAHPEVADEYTADKRSQDHLHSLLQEEPALAEFLCCDRQKVNCECQSQAEQQKQLLTQVVETANQELKNNLSKHKQTLEAFGKQAIMLREQAQLLNLAREAIVVRDLNNKITFWNRGAEERYGFSQQEALGANIHALLQTQFPQPLADIERELFRQGYWEGELKQIKRDRSPMIVASRWALQRDEEGKPIAILEINTDITEYKLTQESLRESEERFHGAFEHAAIGMALVSLDGSWLQVNRSLCEIVGYSEQELLTMTFQAITHPDDLETDLGYMSQILAGEIRSYQLEKRYFHKCGQVVWILLSVSLVRDAHGQPKYFVVQIQDITERKRALEALRESEQRWQLALRGNNDGIWDWNVKTNEVFFSTRWKEMLGYEDCEISNHLDEWAKRVHPDDLEWVTQVIQDHFAKKTPFYISEHRVQCKDGTYKWILDRGQALWDEAGNVMRMAGSHTDMTERRQAEEALREQEAILRSFYNSSSMMMGVVELLEDDILHLSDNQTSANFFGTTPAAMQNRRASELGAPQSHIRQWIAYYQESERTNHPVRFEYNHNIGKDIRYLSATVCFIGKASSGRSRYSYVVDDITDRKLIEEERAKLIAIIEAASDIIGTASLDERVSYMNKAARKMFGFTESEEFPNFTIADAYPKWAYELVHNEGIPAAMSSGVWVGETAFLSHDGREIPVSQLVIAHKSPDGRIKLLSTIARDITQQKQIEATLREAERRWRSLLENVRLVVVGLDRNGKVEYVNPYFLELTGYTQQEVIGKDWFENFIPRYQKQPIEKCFQEVLEQNFHPHYQNPILTKSGEERLIAWNNTLLRDLQGDAIGTMSIGEDITERQAIERMKDEFLSVVSHELRTPLTSIHGALNLLSSGLIDAQSHKGKRVIDIAAESTDRLVRLVNDILELERLESGKIHLKKQPCNASDLLIKATESMQLMANRAEITLSVSSQNIKLDVDSDRIIQVLTNLLGNAIKFSPPGSTVWLTVKSELVNPNSILFEVKDQGRGIPVEKLESIFERFQQVDASDSRKKGGTGLGLAICRSIVQQHGGQIWVESIFGKGSSFYFTLPGCLAEDVCYDNQAHLSD</sequence>
<evidence type="ECO:0000256" key="2">
    <source>
        <dbReference type="ARBA" id="ARBA00012438"/>
    </source>
</evidence>
<feature type="domain" description="PAC" evidence="12">
    <location>
        <begin position="970"/>
        <end position="1022"/>
    </location>
</feature>
<name>A0A433MVU2_CHLFR</name>
<dbReference type="Pfam" id="PF08448">
    <property type="entry name" value="PAS_4"/>
    <property type="match status" value="2"/>
</dbReference>
<feature type="domain" description="PAS" evidence="11">
    <location>
        <begin position="388"/>
        <end position="458"/>
    </location>
</feature>
<dbReference type="CDD" id="cd16922">
    <property type="entry name" value="HATPase_EvgS-ArcB-TorS-like"/>
    <property type="match status" value="1"/>
</dbReference>
<evidence type="ECO:0000256" key="5">
    <source>
        <dbReference type="ARBA" id="ARBA00022777"/>
    </source>
</evidence>
<keyword evidence="7" id="KW-0472">Membrane</keyword>
<dbReference type="PROSITE" id="PS50109">
    <property type="entry name" value="HIS_KIN"/>
    <property type="match status" value="1"/>
</dbReference>
<dbReference type="InterPro" id="IPR035965">
    <property type="entry name" value="PAS-like_dom_sf"/>
</dbReference>
<evidence type="ECO:0000256" key="9">
    <source>
        <dbReference type="SAM" id="Coils"/>
    </source>
</evidence>
<feature type="domain" description="PAS" evidence="11">
    <location>
        <begin position="515"/>
        <end position="587"/>
    </location>
</feature>
<feature type="domain" description="Histidine kinase" evidence="10">
    <location>
        <begin position="1026"/>
        <end position="1246"/>
    </location>
</feature>
<evidence type="ECO:0000313" key="14">
    <source>
        <dbReference type="Proteomes" id="UP000268857"/>
    </source>
</evidence>
<keyword evidence="4" id="KW-0808">Transferase</keyword>
<evidence type="ECO:0000256" key="4">
    <source>
        <dbReference type="ARBA" id="ARBA00022679"/>
    </source>
</evidence>
<feature type="domain" description="PAC" evidence="12">
    <location>
        <begin position="462"/>
        <end position="514"/>
    </location>
</feature>
<dbReference type="InterPro" id="IPR029032">
    <property type="entry name" value="AhpD-like"/>
</dbReference>
<dbReference type="InterPro" id="IPR036890">
    <property type="entry name" value="HATPase_C_sf"/>
</dbReference>
<gene>
    <name evidence="13" type="ORF">PCC6912_65610</name>
</gene>
<dbReference type="GO" id="GO:0000155">
    <property type="term" value="F:phosphorelay sensor kinase activity"/>
    <property type="evidence" value="ECO:0007669"/>
    <property type="project" value="InterPro"/>
</dbReference>
<dbReference type="NCBIfam" id="TIGR00229">
    <property type="entry name" value="sensory_box"/>
    <property type="match status" value="6"/>
</dbReference>
<dbReference type="InterPro" id="IPR000014">
    <property type="entry name" value="PAS"/>
</dbReference>
<dbReference type="InterPro" id="IPR000700">
    <property type="entry name" value="PAS-assoc_C"/>
</dbReference>
<evidence type="ECO:0000259" key="11">
    <source>
        <dbReference type="PROSITE" id="PS50112"/>
    </source>
</evidence>
<dbReference type="InterPro" id="IPR003594">
    <property type="entry name" value="HATPase_dom"/>
</dbReference>
<evidence type="ECO:0000313" key="13">
    <source>
        <dbReference type="EMBL" id="RUR72043.1"/>
    </source>
</evidence>
<keyword evidence="6" id="KW-0902">Two-component regulatory system</keyword>
<keyword evidence="3" id="KW-0597">Phosphoprotein</keyword>
<comment type="caution">
    <text evidence="13">The sequence shown here is derived from an EMBL/GenBank/DDBJ whole genome shotgun (WGS) entry which is preliminary data.</text>
</comment>
<dbReference type="STRING" id="211165.GCA_000317285_02570"/>
<dbReference type="Pfam" id="PF13426">
    <property type="entry name" value="PAS_9"/>
    <property type="match status" value="1"/>
</dbReference>
<dbReference type="Gene3D" id="1.20.1290.10">
    <property type="entry name" value="AhpD-like"/>
    <property type="match status" value="1"/>
</dbReference>
<feature type="domain" description="PAS" evidence="11">
    <location>
        <begin position="769"/>
        <end position="810"/>
    </location>
</feature>
<dbReference type="Gene3D" id="3.30.565.10">
    <property type="entry name" value="Histidine kinase-like ATPase, C-terminal domain"/>
    <property type="match status" value="1"/>
</dbReference>
<keyword evidence="14" id="KW-1185">Reference proteome</keyword>
<evidence type="ECO:0000259" key="12">
    <source>
        <dbReference type="PROSITE" id="PS50113"/>
    </source>
</evidence>
<proteinExistence type="predicted"/>
<dbReference type="PROSITE" id="PS50113">
    <property type="entry name" value="PAC"/>
    <property type="match status" value="5"/>
</dbReference>
<feature type="coiled-coil region" evidence="9">
    <location>
        <begin position="222"/>
        <end position="260"/>
    </location>
</feature>
<dbReference type="SUPFAM" id="SSF69118">
    <property type="entry name" value="AhpD-like"/>
    <property type="match status" value="1"/>
</dbReference>
<dbReference type="PRINTS" id="PR00344">
    <property type="entry name" value="BCTRLSENSOR"/>
</dbReference>
<dbReference type="PANTHER" id="PTHR43304">
    <property type="entry name" value="PHYTOCHROME-LIKE PROTEIN CPH1"/>
    <property type="match status" value="1"/>
</dbReference>
<dbReference type="SMART" id="SM00387">
    <property type="entry name" value="HATPase_c"/>
    <property type="match status" value="1"/>
</dbReference>
<dbReference type="InterPro" id="IPR013655">
    <property type="entry name" value="PAS_fold_3"/>
</dbReference>
<protein>
    <recommendedName>
        <fullName evidence="2">histidine kinase</fullName>
        <ecNumber evidence="2">2.7.13.3</ecNumber>
    </recommendedName>
</protein>